<feature type="region of interest" description="Disordered" evidence="1">
    <location>
        <begin position="738"/>
        <end position="757"/>
    </location>
</feature>
<gene>
    <name evidence="2" type="ORF">CARUB_v10016663mg</name>
</gene>
<evidence type="ECO:0000313" key="2">
    <source>
        <dbReference type="EMBL" id="EOA23471.1"/>
    </source>
</evidence>
<dbReference type="AlphaFoldDB" id="R0FN78"/>
<feature type="compositionally biased region" description="Basic and acidic residues" evidence="1">
    <location>
        <begin position="575"/>
        <end position="597"/>
    </location>
</feature>
<proteinExistence type="predicted"/>
<evidence type="ECO:0000256" key="1">
    <source>
        <dbReference type="SAM" id="MobiDB-lite"/>
    </source>
</evidence>
<dbReference type="PANTHER" id="PTHR31099:SF45">
    <property type="entry name" value="DUF1204 DOMAIN-CONTAINING PROTEIN-RELATED"/>
    <property type="match status" value="1"/>
</dbReference>
<dbReference type="EMBL" id="KB870809">
    <property type="protein sequence ID" value="EOA23471.1"/>
    <property type="molecule type" value="Genomic_DNA"/>
</dbReference>
<feature type="region of interest" description="Disordered" evidence="1">
    <location>
        <begin position="570"/>
        <end position="637"/>
    </location>
</feature>
<evidence type="ECO:0000313" key="3">
    <source>
        <dbReference type="Proteomes" id="UP000029121"/>
    </source>
</evidence>
<sequence>MTGRSRRADIAAVAKRRGDFWPRRSWEKVLAKPSHAAAGGFAKLELSCRGRVELEVVSRRKLCHTIKPDRIVLLRVLRPWRSFDRKVPTRGRDEAECMIRPWLSFGAVVKSWSRQCLAWRDGVKATATGSCFRTRLVLSLAVPEPYHFDTALDYFCKVLMSQFAGNHVGGDDPFDGVPDELQRDDYRQLERGFVDDYGGTHAAWRGFSGSEETLGDLTEEDVRNLDGLLPSCSNGGTLVPREPSTRCGKVLEDVVGSSARNPHRSIVSGLRASSAVPEDGRVEPTLGDGMANVLDRRDKGKTLSTEKSVFDMFEACGIEPGIEILIPKLRRRPWDAPEGYICLYEDFFSDCGLWFPLPQFLASYCARREIAFSQLTVASIRNAVGLAILAAATGVVMDLDLFEELTKYLFGRENPGMCCASSRASFKIVDGAKTKVRAWRKYYFFVKVTELSVEDLSLSYARTWNLDRGKFGPTAEDTEDFRARVAAVKARGTLWWPDILNHFNSCSRSCLRMGDCEISDYADQFDGDGTQVDEPLIELGPMMLPNASFQCGFGNDAPVGDVDVAVETTDAAAPADDRDAVRRARSEEVKAARDGKKVSRSASGCAPPSSGRGDTSRKRSSRGSPVGGSSVRRDARREEPIREIAEVVDHSFSFNYGRRDRMFFTHGGACADLASKVRGDFAEFPAVDSLRGRELYEDWASRSFQAMSQTNRLVGFYEEQYRAAARDSDLAKAAAEASDRSAQSHLRNYNSEKSRCADLSRQLKDKKKQYLSETDRLRRARDESAAAERHRVAGEIHEYRTRIDRMGKHIVGLREKKKPLLMLSQVSGMEKCLKKMVINGTHIPLRNLAQVEQDHVQWRATVDGIVVPDILESDLAPFPEFMAGPSNVAAGDGAYDAGGAEVAEDAEGPQD</sequence>
<keyword evidence="3" id="KW-1185">Reference proteome</keyword>
<dbReference type="PANTHER" id="PTHR31099">
    <property type="entry name" value="OS06G0165300 PROTEIN"/>
    <property type="match status" value="1"/>
</dbReference>
<dbReference type="Proteomes" id="UP000029121">
    <property type="component" value="Unassembled WGS sequence"/>
</dbReference>
<reference evidence="3" key="1">
    <citation type="journal article" date="2013" name="Nat. Genet.">
        <title>The Capsella rubella genome and the genomic consequences of rapid mating system evolution.</title>
        <authorList>
            <person name="Slotte T."/>
            <person name="Hazzouri K.M."/>
            <person name="Agren J.A."/>
            <person name="Koenig D."/>
            <person name="Maumus F."/>
            <person name="Guo Y.L."/>
            <person name="Steige K."/>
            <person name="Platts A.E."/>
            <person name="Escobar J.S."/>
            <person name="Newman L.K."/>
            <person name="Wang W."/>
            <person name="Mandakova T."/>
            <person name="Vello E."/>
            <person name="Smith L.M."/>
            <person name="Henz S.R."/>
            <person name="Steffen J."/>
            <person name="Takuno S."/>
            <person name="Brandvain Y."/>
            <person name="Coop G."/>
            <person name="Andolfatto P."/>
            <person name="Hu T.T."/>
            <person name="Blanchette M."/>
            <person name="Clark R.M."/>
            <person name="Quesneville H."/>
            <person name="Nordborg M."/>
            <person name="Gaut B.S."/>
            <person name="Lysak M.A."/>
            <person name="Jenkins J."/>
            <person name="Grimwood J."/>
            <person name="Chapman J."/>
            <person name="Prochnik S."/>
            <person name="Shu S."/>
            <person name="Rokhsar D."/>
            <person name="Schmutz J."/>
            <person name="Weigel D."/>
            <person name="Wright S.I."/>
        </authorList>
    </citation>
    <scope>NUCLEOTIDE SEQUENCE [LARGE SCALE GENOMIC DNA]</scope>
    <source>
        <strain evidence="3">cv. Monte Gargano</strain>
    </source>
</reference>
<name>R0FN78_9BRAS</name>
<protein>
    <submittedName>
        <fullName evidence="2">Uncharacterized protein</fullName>
    </submittedName>
</protein>
<accession>R0FN78</accession>
<organism evidence="2 3">
    <name type="scientific">Capsella rubella</name>
    <dbReference type="NCBI Taxonomy" id="81985"/>
    <lineage>
        <taxon>Eukaryota</taxon>
        <taxon>Viridiplantae</taxon>
        <taxon>Streptophyta</taxon>
        <taxon>Embryophyta</taxon>
        <taxon>Tracheophyta</taxon>
        <taxon>Spermatophyta</taxon>
        <taxon>Magnoliopsida</taxon>
        <taxon>eudicotyledons</taxon>
        <taxon>Gunneridae</taxon>
        <taxon>Pentapetalae</taxon>
        <taxon>rosids</taxon>
        <taxon>malvids</taxon>
        <taxon>Brassicales</taxon>
        <taxon>Brassicaceae</taxon>
        <taxon>Camelineae</taxon>
        <taxon>Capsella</taxon>
    </lineage>
</organism>